<dbReference type="OrthoDB" id="10589352at2759"/>
<dbReference type="EMBL" id="VSWC01000092">
    <property type="protein sequence ID" value="KAA1090864.1"/>
    <property type="molecule type" value="Genomic_DNA"/>
</dbReference>
<evidence type="ECO:0000313" key="3">
    <source>
        <dbReference type="Proteomes" id="UP000324748"/>
    </source>
</evidence>
<comment type="caution">
    <text evidence="2">The sequence shown here is derived from an EMBL/GenBank/DDBJ whole genome shotgun (WGS) entry which is preliminary data.</text>
</comment>
<reference evidence="2 3" key="1">
    <citation type="submission" date="2019-05" db="EMBL/GenBank/DDBJ databases">
        <title>Emergence of the Ug99 lineage of the wheat stem rust pathogen through somatic hybridization.</title>
        <authorList>
            <person name="Li F."/>
            <person name="Upadhyaya N.M."/>
            <person name="Sperschneider J."/>
            <person name="Matny O."/>
            <person name="Nguyen-Phuc H."/>
            <person name="Mago R."/>
            <person name="Raley C."/>
            <person name="Miller M.E."/>
            <person name="Silverstein K.A.T."/>
            <person name="Henningsen E."/>
            <person name="Hirsch C.D."/>
            <person name="Visser B."/>
            <person name="Pretorius Z.A."/>
            <person name="Steffenson B.J."/>
            <person name="Schwessinger B."/>
            <person name="Dodds P.N."/>
            <person name="Figueroa M."/>
        </authorList>
    </citation>
    <scope>NUCLEOTIDE SEQUENCE [LARGE SCALE GENOMIC DNA]</scope>
    <source>
        <strain evidence="2">21-0</strain>
    </source>
</reference>
<gene>
    <name evidence="2" type="ORF">PGT21_016081</name>
</gene>
<name>A0A5B0NQS6_PUCGR</name>
<evidence type="ECO:0000313" key="2">
    <source>
        <dbReference type="EMBL" id="KAA1090864.1"/>
    </source>
</evidence>
<feature type="region of interest" description="Disordered" evidence="1">
    <location>
        <begin position="17"/>
        <end position="36"/>
    </location>
</feature>
<accession>A0A5B0NQS6</accession>
<sequence>MENWVDGVPQIYRASAHNHESGAESSSGGSTVPSNKVIWHSKKPESEINTVHTPQQKLEVTSCDRDENELQSPMIDEHTSILEALVANQNLRPSHDPDDTNMDSAVHMLWCFYVEQLAPLLKRKSQEPLDWVSNSALAEGYWVSMGANCLESLRNCLKSAIPGQNFQNTELILVREALHGLSVLYKHGFITQDQVKEFFTERITIKLVGRHLVAIYGEEYPKFSKLVNFKPDMKFLKKDFTTSDLHWWLNVIDKPTEGKILWRSMQALFILS</sequence>
<dbReference type="Proteomes" id="UP000324748">
    <property type="component" value="Unassembled WGS sequence"/>
</dbReference>
<evidence type="ECO:0000256" key="1">
    <source>
        <dbReference type="SAM" id="MobiDB-lite"/>
    </source>
</evidence>
<dbReference type="AlphaFoldDB" id="A0A5B0NQS6"/>
<organism evidence="2 3">
    <name type="scientific">Puccinia graminis f. sp. tritici</name>
    <dbReference type="NCBI Taxonomy" id="56615"/>
    <lineage>
        <taxon>Eukaryota</taxon>
        <taxon>Fungi</taxon>
        <taxon>Dikarya</taxon>
        <taxon>Basidiomycota</taxon>
        <taxon>Pucciniomycotina</taxon>
        <taxon>Pucciniomycetes</taxon>
        <taxon>Pucciniales</taxon>
        <taxon>Pucciniaceae</taxon>
        <taxon>Puccinia</taxon>
    </lineage>
</organism>
<protein>
    <submittedName>
        <fullName evidence="2">Uncharacterized protein</fullName>
    </submittedName>
</protein>
<proteinExistence type="predicted"/>
<keyword evidence="3" id="KW-1185">Reference proteome</keyword>